<feature type="region of interest" description="Disordered" evidence="2">
    <location>
        <begin position="546"/>
        <end position="604"/>
    </location>
</feature>
<dbReference type="EMBL" id="CYGV01001844">
    <property type="protein sequence ID" value="CUA77612.1"/>
    <property type="molecule type" value="Genomic_DNA"/>
</dbReference>
<reference evidence="3 4" key="1">
    <citation type="submission" date="2015-07" db="EMBL/GenBank/DDBJ databases">
        <authorList>
            <person name="Noorani M."/>
        </authorList>
    </citation>
    <scope>NUCLEOTIDE SEQUENCE [LARGE SCALE GENOMIC DNA]</scope>
    <source>
        <strain evidence="3">BBA 69670</strain>
    </source>
</reference>
<proteinExistence type="predicted"/>
<gene>
    <name evidence="3" type="ORF">RSOLAG22IIIB_02629</name>
</gene>
<feature type="compositionally biased region" description="Low complexity" evidence="2">
    <location>
        <begin position="547"/>
        <end position="596"/>
    </location>
</feature>
<evidence type="ECO:0008006" key="5">
    <source>
        <dbReference type="Google" id="ProtNLM"/>
    </source>
</evidence>
<evidence type="ECO:0000256" key="1">
    <source>
        <dbReference type="SAM" id="Coils"/>
    </source>
</evidence>
<feature type="region of interest" description="Disordered" evidence="2">
    <location>
        <begin position="488"/>
        <end position="530"/>
    </location>
</feature>
<sequence length="687" mass="72935">MSFPTRAQLEGLKRSALQAKCKELGIKANSKSEVLIELVLEHYQSTSGPSKPSTSNKRKAQDEGKGRRVRAKVEPEEVAPLQVSPRRKVEVVLRTPAKTARVTRGKGKAKAMTPIDGEIEVGPQPVAVPHAAIAVAQPLTSYPTSATIIDTAVETSTPDDVRMADLELQMRNARKLGDDVSHEVTALKAFQNAIQTAFADETTADTLASMGELAQLRDVAPKLIALAAVDTDALSSRVEAAQKRIDVAAEQLKQDEAEIAELQERLRKLEEKKTSVAELEVMVRQLQSQFNRIPESVFNNNCPEDSATDSRYTIIRPASAAPVAGPSNSQRPSSQLSAPQEGPYPSQNQDQNMGRAISVAKTSRGSRQPLAEKEIGAETDSRRPLQAPSRPTSQSSRGQSVEPYSRSRSSDPSTPNRKGKGRLVLSLDTLNEGESSTHKLSFAILSAPRLPRTNQAASSFFPPPNPAAFTTIGGKNGPTAALPFSLLASHTQPSSQPSSSQTNARSGRTGRVGRNNNRLHQPSVRMPRASTTNEATFQPLVNFVNPPASTASTNGTATSSSATTNGAAASSSATTNNIATSSSATTNGTTTPPTTADGGHGFVTPERLEANFSSFPATHDEDLEHTPGGLAFKTTGRAPPGTPAVTNTMFGTEVARDTRFADLPYGASSGSTPWENSVWPTGNAAKP</sequence>
<feature type="region of interest" description="Disordered" evidence="2">
    <location>
        <begin position="44"/>
        <end position="81"/>
    </location>
</feature>
<feature type="compositionally biased region" description="Polar residues" evidence="2">
    <location>
        <begin position="44"/>
        <end position="55"/>
    </location>
</feature>
<feature type="region of interest" description="Disordered" evidence="2">
    <location>
        <begin position="666"/>
        <end position="687"/>
    </location>
</feature>
<evidence type="ECO:0000256" key="2">
    <source>
        <dbReference type="SAM" id="MobiDB-lite"/>
    </source>
</evidence>
<accession>A0A0K6GG74</accession>
<protein>
    <recommendedName>
        <fullName evidence="5">SAP domain-containing protein</fullName>
    </recommendedName>
</protein>
<name>A0A0K6GG74_9AGAM</name>
<dbReference type="AlphaFoldDB" id="A0A0K6GG74"/>
<organism evidence="3 4">
    <name type="scientific">Rhizoctonia solani</name>
    <dbReference type="NCBI Taxonomy" id="456999"/>
    <lineage>
        <taxon>Eukaryota</taxon>
        <taxon>Fungi</taxon>
        <taxon>Dikarya</taxon>
        <taxon>Basidiomycota</taxon>
        <taxon>Agaricomycotina</taxon>
        <taxon>Agaricomycetes</taxon>
        <taxon>Cantharellales</taxon>
        <taxon>Ceratobasidiaceae</taxon>
        <taxon>Rhizoctonia</taxon>
    </lineage>
</organism>
<feature type="compositionally biased region" description="Basic and acidic residues" evidence="2">
    <location>
        <begin position="59"/>
        <end position="75"/>
    </location>
</feature>
<feature type="region of interest" description="Disordered" evidence="2">
    <location>
        <begin position="320"/>
        <end position="422"/>
    </location>
</feature>
<feature type="compositionally biased region" description="Basic and acidic residues" evidence="2">
    <location>
        <begin position="370"/>
        <end position="383"/>
    </location>
</feature>
<feature type="compositionally biased region" description="Polar residues" evidence="2">
    <location>
        <begin position="326"/>
        <end position="338"/>
    </location>
</feature>
<evidence type="ECO:0000313" key="3">
    <source>
        <dbReference type="EMBL" id="CUA77612.1"/>
    </source>
</evidence>
<evidence type="ECO:0000313" key="4">
    <source>
        <dbReference type="Proteomes" id="UP000044841"/>
    </source>
</evidence>
<keyword evidence="4" id="KW-1185">Reference proteome</keyword>
<dbReference type="Proteomes" id="UP000044841">
    <property type="component" value="Unassembled WGS sequence"/>
</dbReference>
<feature type="coiled-coil region" evidence="1">
    <location>
        <begin position="238"/>
        <end position="289"/>
    </location>
</feature>
<feature type="compositionally biased region" description="Polar residues" evidence="2">
    <location>
        <begin position="389"/>
        <end position="399"/>
    </location>
</feature>
<keyword evidence="1" id="KW-0175">Coiled coil</keyword>
<feature type="compositionally biased region" description="Polar residues" evidence="2">
    <location>
        <begin position="668"/>
        <end position="680"/>
    </location>
</feature>
<feature type="compositionally biased region" description="Polar residues" evidence="2">
    <location>
        <begin position="406"/>
        <end position="416"/>
    </location>
</feature>
<feature type="compositionally biased region" description="Low complexity" evidence="2">
    <location>
        <begin position="492"/>
        <end position="518"/>
    </location>
</feature>